<accession>A0AAJ6L3H8</accession>
<dbReference type="GO" id="GO:0016747">
    <property type="term" value="F:acyltransferase activity, transferring groups other than amino-acyl groups"/>
    <property type="evidence" value="ECO:0007669"/>
    <property type="project" value="InterPro"/>
</dbReference>
<dbReference type="PROSITE" id="PS51186">
    <property type="entry name" value="GNAT"/>
    <property type="match status" value="1"/>
</dbReference>
<dbReference type="InterPro" id="IPR016181">
    <property type="entry name" value="Acyl_CoA_acyltransferase"/>
</dbReference>
<gene>
    <name evidence="2" type="ORF">Q3V37_25540</name>
</gene>
<protein>
    <submittedName>
        <fullName evidence="2">GNAT family N-acetyltransferase</fullName>
    </submittedName>
</protein>
<evidence type="ECO:0000313" key="2">
    <source>
        <dbReference type="EMBL" id="WLS44716.1"/>
    </source>
</evidence>
<proteinExistence type="predicted"/>
<dbReference type="Proteomes" id="UP001235874">
    <property type="component" value="Chromosome"/>
</dbReference>
<dbReference type="Pfam" id="PF13302">
    <property type="entry name" value="Acetyltransf_3"/>
    <property type="match status" value="1"/>
</dbReference>
<dbReference type="PANTHER" id="PTHR43792">
    <property type="entry name" value="GNAT FAMILY, PUTATIVE (AFU_ORTHOLOGUE AFUA_3G00765)-RELATED-RELATED"/>
    <property type="match status" value="1"/>
</dbReference>
<dbReference type="InterPro" id="IPR000182">
    <property type="entry name" value="GNAT_dom"/>
</dbReference>
<dbReference type="KEGG" id="mprn:Q3V37_25540"/>
<evidence type="ECO:0000259" key="1">
    <source>
        <dbReference type="PROSITE" id="PS51186"/>
    </source>
</evidence>
<dbReference type="SUPFAM" id="SSF55729">
    <property type="entry name" value="Acyl-CoA N-acyltransferases (Nat)"/>
    <property type="match status" value="1"/>
</dbReference>
<dbReference type="InterPro" id="IPR051531">
    <property type="entry name" value="N-acetyltransferase"/>
</dbReference>
<dbReference type="RefSeq" id="WP_053660942.1">
    <property type="nucleotide sequence ID" value="NZ_CP130472.1"/>
</dbReference>
<feature type="domain" description="N-acetyltransferase" evidence="1">
    <location>
        <begin position="20"/>
        <end position="180"/>
    </location>
</feature>
<dbReference type="EMBL" id="CP130472">
    <property type="protein sequence ID" value="WLS44716.1"/>
    <property type="molecule type" value="Genomic_DNA"/>
</dbReference>
<evidence type="ECO:0000313" key="3">
    <source>
        <dbReference type="Proteomes" id="UP001235874"/>
    </source>
</evidence>
<organism evidence="2 3">
    <name type="scientific">Micromonospora profundi</name>
    <dbReference type="NCBI Taxonomy" id="1420889"/>
    <lineage>
        <taxon>Bacteria</taxon>
        <taxon>Bacillati</taxon>
        <taxon>Actinomycetota</taxon>
        <taxon>Actinomycetes</taxon>
        <taxon>Micromonosporales</taxon>
        <taxon>Micromonosporaceae</taxon>
        <taxon>Micromonospora</taxon>
    </lineage>
</organism>
<dbReference type="PANTHER" id="PTHR43792:SF1">
    <property type="entry name" value="N-ACETYLTRANSFERASE DOMAIN-CONTAINING PROTEIN"/>
    <property type="match status" value="1"/>
</dbReference>
<keyword evidence="3" id="KW-1185">Reference proteome</keyword>
<name>A0AAJ6L3H8_9ACTN</name>
<reference evidence="2 3" key="1">
    <citation type="submission" date="2023-07" db="EMBL/GenBank/DDBJ databases">
        <title>Micromonospora profundi TRM 95458 converts glycerol to a new osmotic compound.</title>
        <authorList>
            <person name="Lu D."/>
        </authorList>
    </citation>
    <scope>NUCLEOTIDE SEQUENCE [LARGE SCALE GENOMIC DNA]</scope>
    <source>
        <strain evidence="2 3">TRM95458</strain>
    </source>
</reference>
<sequence length="180" mass="19716">MNEAGTAPISEAHPTTSGRLLLRAPTAVDLADVYRIHGDPRTNQFNPDGPHADVEASRELLDGWLDHWRTHGFGYWAVQSTTSGEVIGFAGLRRGQWLGRPILNLYYRFAPPHWGHGYATEAARHAVEWAAAHTPDLPVLARTTADNLPSIRTAQAAGLIRRPDLDAADDGVWTVVLASR</sequence>
<dbReference type="Gene3D" id="3.40.630.30">
    <property type="match status" value="1"/>
</dbReference>
<dbReference type="AlphaFoldDB" id="A0AAJ6L3H8"/>
<dbReference type="CDD" id="cd04301">
    <property type="entry name" value="NAT_SF"/>
    <property type="match status" value="1"/>
</dbReference>